<accession>I4WLZ1</accession>
<evidence type="ECO:0000256" key="1">
    <source>
        <dbReference type="ARBA" id="ARBA00022729"/>
    </source>
</evidence>
<keyword evidence="5" id="KW-1185">Reference proteome</keyword>
<feature type="chain" id="PRO_5003697203" evidence="2">
    <location>
        <begin position="24"/>
        <end position="193"/>
    </location>
</feature>
<dbReference type="InterPro" id="IPR027385">
    <property type="entry name" value="Beta-barrel_OMP"/>
</dbReference>
<dbReference type="eggNOG" id="COG3637">
    <property type="taxonomic scope" value="Bacteria"/>
</dbReference>
<sequence precursor="true">MKKYMQAAVAAVAMAVVSSGAFAADQGAFFINGNLGQSHFHDRGFSDRSDTSGALRAGYSWQGETADFGIETGYVDLGKASGSVAIGTTVVGFSAKAKGPLLGVNGRYKFRNKMYISGRAGWFHTKMDMNTGGFGSGSYNGDGTYAGVGVGYDATQHFSLGVGFDNYHGRIKFNGRKYGESIGVFSGFAEYRF</sequence>
<proteinExistence type="predicted"/>
<dbReference type="GeneID" id="72427803"/>
<dbReference type="PATRIC" id="fig|666685.9.peg.2786"/>
<organism evidence="4 5">
    <name type="scientific">Rhodanobacter denitrificans</name>
    <dbReference type="NCBI Taxonomy" id="666685"/>
    <lineage>
        <taxon>Bacteria</taxon>
        <taxon>Pseudomonadati</taxon>
        <taxon>Pseudomonadota</taxon>
        <taxon>Gammaproteobacteria</taxon>
        <taxon>Lysobacterales</taxon>
        <taxon>Rhodanobacteraceae</taxon>
        <taxon>Rhodanobacter</taxon>
    </lineage>
</organism>
<reference evidence="4 5" key="1">
    <citation type="submission" date="2012-04" db="EMBL/GenBank/DDBJ databases">
        <title>Complete genome of Rhodanobacter sp. 2APBS1.</title>
        <authorList>
            <consortium name="US DOE Joint Genome Institute"/>
            <person name="Huntemann M."/>
            <person name="Wei C.-L."/>
            <person name="Han J."/>
            <person name="Detter J.C."/>
            <person name="Han C."/>
            <person name="Tapia R."/>
            <person name="Munk A.C.C."/>
            <person name="Chen A."/>
            <person name="Krypides N."/>
            <person name="Mavromatis K."/>
            <person name="Markowitz V."/>
            <person name="Szeto E."/>
            <person name="Ivanova N."/>
            <person name="Mikhailova N."/>
            <person name="Ovchinnikova G."/>
            <person name="Pagani I."/>
            <person name="Pati A."/>
            <person name="Goodwin L."/>
            <person name="Peters L."/>
            <person name="Pitluck S."/>
            <person name="Woyke T."/>
            <person name="Prakash O."/>
            <person name="Elkins J."/>
            <person name="Brown S."/>
            <person name="Palumbo A."/>
            <person name="Hemme C."/>
            <person name="Zhou J."/>
            <person name="Watson D."/>
            <person name="Jardine P."/>
            <person name="Kostka J."/>
            <person name="Green S."/>
        </authorList>
    </citation>
    <scope>NUCLEOTIDE SEQUENCE [LARGE SCALE GENOMIC DNA]</scope>
    <source>
        <strain evidence="4 5">2APBS1</strain>
    </source>
</reference>
<feature type="signal peptide" evidence="2">
    <location>
        <begin position="1"/>
        <end position="23"/>
    </location>
</feature>
<evidence type="ECO:0000313" key="5">
    <source>
        <dbReference type="Proteomes" id="UP000011859"/>
    </source>
</evidence>
<dbReference type="RefSeq" id="WP_007512697.1">
    <property type="nucleotide sequence ID" value="NC_020541.1"/>
</dbReference>
<dbReference type="InterPro" id="IPR011250">
    <property type="entry name" value="OMP/PagP_B-barrel"/>
</dbReference>
<accession>M4NJI8</accession>
<dbReference type="HOGENOM" id="CLU_105356_0_0_6"/>
<keyword evidence="1 2" id="KW-0732">Signal</keyword>
<dbReference type="Pfam" id="PF13505">
    <property type="entry name" value="OMP_b-brl"/>
    <property type="match status" value="1"/>
</dbReference>
<name>I4WLZ1_9GAMM</name>
<evidence type="ECO:0000313" key="4">
    <source>
        <dbReference type="EMBL" id="AGG90267.1"/>
    </source>
</evidence>
<evidence type="ECO:0000256" key="2">
    <source>
        <dbReference type="SAM" id="SignalP"/>
    </source>
</evidence>
<feature type="domain" description="Outer membrane protein beta-barrel" evidence="3">
    <location>
        <begin position="10"/>
        <end position="170"/>
    </location>
</feature>
<dbReference type="OrthoDB" id="5735897at2"/>
<dbReference type="EMBL" id="CP003470">
    <property type="protein sequence ID" value="AGG90267.1"/>
    <property type="molecule type" value="Genomic_DNA"/>
</dbReference>
<dbReference type="SUPFAM" id="SSF56925">
    <property type="entry name" value="OMPA-like"/>
    <property type="match status" value="1"/>
</dbReference>
<protein>
    <submittedName>
        <fullName evidence="4">Putative autotransporter protein</fullName>
    </submittedName>
</protein>
<dbReference type="KEGG" id="rhd:R2APBS1_3196"/>
<evidence type="ECO:0000259" key="3">
    <source>
        <dbReference type="Pfam" id="PF13505"/>
    </source>
</evidence>
<dbReference type="Gene3D" id="2.40.160.20">
    <property type="match status" value="1"/>
</dbReference>
<dbReference type="AlphaFoldDB" id="I4WLZ1"/>
<gene>
    <name evidence="4" type="ORF">R2APBS1_3196</name>
</gene>
<dbReference type="Proteomes" id="UP000011859">
    <property type="component" value="Chromosome"/>
</dbReference>